<keyword evidence="3" id="KW-1185">Reference proteome</keyword>
<name>A0A395NHV2_TRIAR</name>
<dbReference type="PANTHER" id="PTHR42791">
    <property type="entry name" value="GNAT FAMILY ACETYLTRANSFERASE"/>
    <property type="match status" value="1"/>
</dbReference>
<organism evidence="2 3">
    <name type="scientific">Trichoderma arundinaceum</name>
    <dbReference type="NCBI Taxonomy" id="490622"/>
    <lineage>
        <taxon>Eukaryota</taxon>
        <taxon>Fungi</taxon>
        <taxon>Dikarya</taxon>
        <taxon>Ascomycota</taxon>
        <taxon>Pezizomycotina</taxon>
        <taxon>Sordariomycetes</taxon>
        <taxon>Hypocreomycetidae</taxon>
        <taxon>Hypocreales</taxon>
        <taxon>Hypocreaceae</taxon>
        <taxon>Trichoderma</taxon>
    </lineage>
</organism>
<accession>A0A395NHV2</accession>
<gene>
    <name evidence="2" type="ORF">TARUN_6561</name>
</gene>
<dbReference type="InterPro" id="IPR016181">
    <property type="entry name" value="Acyl_CoA_acyltransferase"/>
</dbReference>
<evidence type="ECO:0000313" key="3">
    <source>
        <dbReference type="Proteomes" id="UP000266272"/>
    </source>
</evidence>
<dbReference type="PANTHER" id="PTHR42791:SF1">
    <property type="entry name" value="N-ACETYLTRANSFERASE DOMAIN-CONTAINING PROTEIN"/>
    <property type="match status" value="1"/>
</dbReference>
<evidence type="ECO:0000259" key="1">
    <source>
        <dbReference type="PROSITE" id="PS51186"/>
    </source>
</evidence>
<dbReference type="EMBL" id="PXOA01000416">
    <property type="protein sequence ID" value="RFU75668.1"/>
    <property type="molecule type" value="Genomic_DNA"/>
</dbReference>
<dbReference type="CDD" id="cd04301">
    <property type="entry name" value="NAT_SF"/>
    <property type="match status" value="1"/>
</dbReference>
<feature type="domain" description="N-acetyltransferase" evidence="1">
    <location>
        <begin position="97"/>
        <end position="232"/>
    </location>
</feature>
<keyword evidence="2" id="KW-0012">Acyltransferase</keyword>
<evidence type="ECO:0000313" key="2">
    <source>
        <dbReference type="EMBL" id="RFU75668.1"/>
    </source>
</evidence>
<dbReference type="GO" id="GO:0016747">
    <property type="term" value="F:acyltransferase activity, transferring groups other than amino-acyl groups"/>
    <property type="evidence" value="ECO:0007669"/>
    <property type="project" value="InterPro"/>
</dbReference>
<dbReference type="Proteomes" id="UP000266272">
    <property type="component" value="Unassembled WGS sequence"/>
</dbReference>
<sequence>MPKSLPPDMIVRRAVPTDIPSLADLFVSAPGDGELYQYPDFANHLDEMPKQHVKWLCQVICDPTMSIRVAVIPEPEKQDRIVGFSGWKKMEFDQEYGDVRAVELVDVAWSHADEEVLADLASQLDSGPSHELQPDPARKEAISRCRKTATLPPPSLSTTRYELCGLAVHNEYQGHGIGSELVQWGLDRATEERIPVFVGGEERGIGFYEGALGFRRLKSTEYWLDGEGRDIAREEVDAGNRDWERERGGVSGADAVWLPESVDEGLADALRGYM</sequence>
<dbReference type="InterPro" id="IPR052523">
    <property type="entry name" value="Trichothecene_AcTrans"/>
</dbReference>
<dbReference type="PROSITE" id="PS51186">
    <property type="entry name" value="GNAT"/>
    <property type="match status" value="1"/>
</dbReference>
<dbReference type="Pfam" id="PF00583">
    <property type="entry name" value="Acetyltransf_1"/>
    <property type="match status" value="1"/>
</dbReference>
<dbReference type="Gene3D" id="3.40.630.30">
    <property type="match status" value="1"/>
</dbReference>
<dbReference type="OrthoDB" id="2115692at2759"/>
<proteinExistence type="predicted"/>
<comment type="caution">
    <text evidence="2">The sequence shown here is derived from an EMBL/GenBank/DDBJ whole genome shotgun (WGS) entry which is preliminary data.</text>
</comment>
<dbReference type="AlphaFoldDB" id="A0A395NHV2"/>
<keyword evidence="2" id="KW-0808">Transferase</keyword>
<dbReference type="InterPro" id="IPR000182">
    <property type="entry name" value="GNAT_dom"/>
</dbReference>
<reference evidence="2 3" key="1">
    <citation type="journal article" date="2018" name="PLoS Pathog.">
        <title>Evolution of structural diversity of trichothecenes, a family of toxins produced by plant pathogenic and entomopathogenic fungi.</title>
        <authorList>
            <person name="Proctor R.H."/>
            <person name="McCormick S.P."/>
            <person name="Kim H.S."/>
            <person name="Cardoza R.E."/>
            <person name="Stanley A.M."/>
            <person name="Lindo L."/>
            <person name="Kelly A."/>
            <person name="Brown D.W."/>
            <person name="Lee T."/>
            <person name="Vaughan M.M."/>
            <person name="Alexander N.J."/>
            <person name="Busman M."/>
            <person name="Gutierrez S."/>
        </authorList>
    </citation>
    <scope>NUCLEOTIDE SEQUENCE [LARGE SCALE GENOMIC DNA]</scope>
    <source>
        <strain evidence="2 3">IBT 40837</strain>
    </source>
</reference>
<dbReference type="SUPFAM" id="SSF55729">
    <property type="entry name" value="Acyl-CoA N-acyltransferases (Nat)"/>
    <property type="match status" value="1"/>
</dbReference>
<protein>
    <submittedName>
        <fullName evidence="2">Acyl-n-acyltransferase</fullName>
    </submittedName>
</protein>